<dbReference type="AlphaFoldDB" id="A0A562V2Y7"/>
<dbReference type="Proteomes" id="UP000321617">
    <property type="component" value="Unassembled WGS sequence"/>
</dbReference>
<dbReference type="InterPro" id="IPR011990">
    <property type="entry name" value="TPR-like_helical_dom_sf"/>
</dbReference>
<name>A0A562V2Y7_9ACTN</name>
<evidence type="ECO:0000313" key="1">
    <source>
        <dbReference type="EMBL" id="TWJ12260.1"/>
    </source>
</evidence>
<accession>A0A562V2Y7</accession>
<organism evidence="1 2">
    <name type="scientific">Stackebrandtia albiflava</name>
    <dbReference type="NCBI Taxonomy" id="406432"/>
    <lineage>
        <taxon>Bacteria</taxon>
        <taxon>Bacillati</taxon>
        <taxon>Actinomycetota</taxon>
        <taxon>Actinomycetes</taxon>
        <taxon>Glycomycetales</taxon>
        <taxon>Glycomycetaceae</taxon>
        <taxon>Stackebrandtia</taxon>
    </lineage>
</organism>
<keyword evidence="2" id="KW-1185">Reference proteome</keyword>
<dbReference type="OrthoDB" id="3780655at2"/>
<proteinExistence type="predicted"/>
<dbReference type="RefSeq" id="WP_147139231.1">
    <property type="nucleotide sequence ID" value="NZ_BAABIJ010000002.1"/>
</dbReference>
<dbReference type="EMBL" id="VLLL01000006">
    <property type="protein sequence ID" value="TWJ12260.1"/>
    <property type="molecule type" value="Genomic_DNA"/>
</dbReference>
<reference evidence="1 2" key="1">
    <citation type="journal article" date="2013" name="Stand. Genomic Sci.">
        <title>Genomic Encyclopedia of Type Strains, Phase I: The one thousand microbial genomes (KMG-I) project.</title>
        <authorList>
            <person name="Kyrpides N.C."/>
            <person name="Woyke T."/>
            <person name="Eisen J.A."/>
            <person name="Garrity G."/>
            <person name="Lilburn T.G."/>
            <person name="Beck B.J."/>
            <person name="Whitman W.B."/>
            <person name="Hugenholtz P."/>
            <person name="Klenk H.P."/>
        </authorList>
    </citation>
    <scope>NUCLEOTIDE SEQUENCE [LARGE SCALE GENOMIC DNA]</scope>
    <source>
        <strain evidence="1 2">DSM 45044</strain>
    </source>
</reference>
<evidence type="ECO:0000313" key="2">
    <source>
        <dbReference type="Proteomes" id="UP000321617"/>
    </source>
</evidence>
<comment type="caution">
    <text evidence="1">The sequence shown here is derived from an EMBL/GenBank/DDBJ whole genome shotgun (WGS) entry which is preliminary data.</text>
</comment>
<protein>
    <submittedName>
        <fullName evidence="1">LicD family protein</fullName>
    </submittedName>
</protein>
<sequence length="451" mass="49791">MPSAKQSVVRVFSRTPVYRALPNGAVRTYAALKYLGENAGGEEITRFIRKSGGIPTRHLSTALVAAKAVFRAGADDLLTETLTTLERRFPESPDVQALAADFHAYYGDYPRALASARQGRLLEPSHAGAVARMVQYGYRVLPTEEADQAAVAALRRFPVNGEVLWAVCKQCDSSEQFRRLDAAWHEEVPEPERLLKSVRQLATAAARAGEIEAGVDLYRRAIRLVLDGAELGGPIVDGKLEGKGAWTAFQDLHQALDGAGVPYFIAAGTALGLVREGRPLSADNDIDVGVFDADFDRDALVELFAKNPRFDFDVVHPHTKKLGLRHRGGSPIDVFRFYSDGDLVYHDAVFVRWGNTPFEVERRDIRGLDLPLPADADRYLTENYGDWRTPYPGFDAFFDGDAPNVEVTWPDYMRLHFIRRGYKQLSKGNTSAAATELERAGEPELAARIGG</sequence>
<dbReference type="Gene3D" id="3.30.460.40">
    <property type="match status" value="1"/>
</dbReference>
<dbReference type="Gene3D" id="1.25.40.10">
    <property type="entry name" value="Tetratricopeptide repeat domain"/>
    <property type="match status" value="1"/>
</dbReference>
<gene>
    <name evidence="1" type="ORF">LX16_3016</name>
</gene>